<dbReference type="InterPro" id="IPR036237">
    <property type="entry name" value="Xyl_isomerase-like_sf"/>
</dbReference>
<keyword evidence="4" id="KW-1185">Reference proteome</keyword>
<reference evidence="4" key="1">
    <citation type="submission" date="2016-10" db="EMBL/GenBank/DDBJ databases">
        <authorList>
            <person name="Varghese N."/>
            <person name="Submissions S."/>
        </authorList>
    </citation>
    <scope>NUCLEOTIDE SEQUENCE [LARGE SCALE GENOMIC DNA]</scope>
    <source>
        <strain evidence="4">DSM 26348</strain>
    </source>
</reference>
<name>A0A1I3D3L3_9PLAN</name>
<dbReference type="PANTHER" id="PTHR43489">
    <property type="entry name" value="ISOMERASE"/>
    <property type="match status" value="1"/>
</dbReference>
<proteinExistence type="predicted"/>
<keyword evidence="3" id="KW-0670">Pyruvate</keyword>
<dbReference type="PANTHER" id="PTHR43489:SF3">
    <property type="entry name" value="XYLOSE ISOMERASE DOMAIN PROTEIN TIM BARREL"/>
    <property type="match status" value="1"/>
</dbReference>
<dbReference type="STRING" id="1576369.SAMN05421753_10370"/>
<gene>
    <name evidence="3" type="ORF">SAMN05421753_10370</name>
</gene>
<evidence type="ECO:0000259" key="2">
    <source>
        <dbReference type="Pfam" id="PF01261"/>
    </source>
</evidence>
<sequence length="299" mass="32761">MAAHADSFSRRDWMKASGIGMAALAALPGSEVAAADSPVAKNGRIKQSLVSWCYKPAWPNIDDLCQTAVKLGCPSIELIEVEQWPTLKKHGLTCAIASSHGFPKGFNNKDQWAECTEILKKRIAQCKDFGVTRVITFTGMANGLSKEEGADNCVAGLKQIVGEAEKHNVTLCLEMLNTRDTTHAMKGHPGYQGDHCDYCIDILKRVGSSHAKLLFDIYHVQIMDGDVIRRIHEHKDYLGHIHTAGNPGRGELDGPQEINYPAVMQALLDVGYDGYVGQEFIPTRDAWDGLSKAVQICDV</sequence>
<dbReference type="InterPro" id="IPR006311">
    <property type="entry name" value="TAT_signal"/>
</dbReference>
<dbReference type="Pfam" id="PF01261">
    <property type="entry name" value="AP_endonuc_2"/>
    <property type="match status" value="1"/>
</dbReference>
<accession>A0A1I3D3L3</accession>
<dbReference type="InterPro" id="IPR013022">
    <property type="entry name" value="Xyl_isomerase-like_TIM-brl"/>
</dbReference>
<dbReference type="EMBL" id="FOQD01000003">
    <property type="protein sequence ID" value="SFH81081.1"/>
    <property type="molecule type" value="Genomic_DNA"/>
</dbReference>
<dbReference type="InterPro" id="IPR050417">
    <property type="entry name" value="Sugar_Epim/Isomerase"/>
</dbReference>
<protein>
    <submittedName>
        <fullName evidence="3">Hydroxypyruvate isomerase</fullName>
    </submittedName>
</protein>
<dbReference type="RefSeq" id="WP_217647018.1">
    <property type="nucleotide sequence ID" value="NZ_FOQD01000003.1"/>
</dbReference>
<dbReference type="PROSITE" id="PS51318">
    <property type="entry name" value="TAT"/>
    <property type="match status" value="1"/>
</dbReference>
<feature type="domain" description="Xylose isomerase-like TIM barrel" evidence="2">
    <location>
        <begin position="87"/>
        <end position="283"/>
    </location>
</feature>
<dbReference type="SUPFAM" id="SSF51658">
    <property type="entry name" value="Xylose isomerase-like"/>
    <property type="match status" value="1"/>
</dbReference>
<evidence type="ECO:0000313" key="3">
    <source>
        <dbReference type="EMBL" id="SFH81081.1"/>
    </source>
</evidence>
<evidence type="ECO:0000313" key="4">
    <source>
        <dbReference type="Proteomes" id="UP000199518"/>
    </source>
</evidence>
<dbReference type="GO" id="GO:0016853">
    <property type="term" value="F:isomerase activity"/>
    <property type="evidence" value="ECO:0007669"/>
    <property type="project" value="UniProtKB-KW"/>
</dbReference>
<keyword evidence="1 3" id="KW-0413">Isomerase</keyword>
<dbReference type="Gene3D" id="3.20.20.150">
    <property type="entry name" value="Divalent-metal-dependent TIM barrel enzymes"/>
    <property type="match status" value="1"/>
</dbReference>
<dbReference type="AlphaFoldDB" id="A0A1I3D3L3"/>
<dbReference type="Proteomes" id="UP000199518">
    <property type="component" value="Unassembled WGS sequence"/>
</dbReference>
<organism evidence="3 4">
    <name type="scientific">Planctomicrobium piriforme</name>
    <dbReference type="NCBI Taxonomy" id="1576369"/>
    <lineage>
        <taxon>Bacteria</taxon>
        <taxon>Pseudomonadati</taxon>
        <taxon>Planctomycetota</taxon>
        <taxon>Planctomycetia</taxon>
        <taxon>Planctomycetales</taxon>
        <taxon>Planctomycetaceae</taxon>
        <taxon>Planctomicrobium</taxon>
    </lineage>
</organism>
<evidence type="ECO:0000256" key="1">
    <source>
        <dbReference type="ARBA" id="ARBA00023235"/>
    </source>
</evidence>